<evidence type="ECO:0000256" key="5">
    <source>
        <dbReference type="ARBA" id="ARBA00022491"/>
    </source>
</evidence>
<dbReference type="EC" id="3.1.3.16" evidence="15"/>
<evidence type="ECO:0000256" key="4">
    <source>
        <dbReference type="ARBA" id="ARBA00004123"/>
    </source>
</evidence>
<dbReference type="InterPro" id="IPR023214">
    <property type="entry name" value="HAD_sf"/>
</dbReference>
<accession>A0AAN9FZM4</accession>
<dbReference type="InterPro" id="IPR004274">
    <property type="entry name" value="FCP1_dom"/>
</dbReference>
<feature type="compositionally biased region" description="Low complexity" evidence="16">
    <location>
        <begin position="9"/>
        <end position="20"/>
    </location>
</feature>
<protein>
    <recommendedName>
        <fullName evidence="15">RNA polymerase II C-terminal domain phosphatase-like</fullName>
        <ecNumber evidence="15">3.1.3.16</ecNumber>
    </recommendedName>
</protein>
<evidence type="ECO:0000259" key="17">
    <source>
        <dbReference type="PROSITE" id="PS50172"/>
    </source>
</evidence>
<dbReference type="FunFam" id="3.40.50.10190:FF:000014">
    <property type="entry name" value="RNA polymerase II C-terminal domain phosphatase-like 3"/>
    <property type="match status" value="1"/>
</dbReference>
<comment type="function">
    <text evidence="15">This promotes the activity of RNA polymerase II.</text>
</comment>
<dbReference type="SMART" id="SM00292">
    <property type="entry name" value="BRCT"/>
    <property type="match status" value="1"/>
</dbReference>
<keyword evidence="10" id="KW-0804">Transcription</keyword>
<dbReference type="InterPro" id="IPR011947">
    <property type="entry name" value="FCP1_euk"/>
</dbReference>
<keyword evidence="7 15" id="KW-0378">Hydrolase</keyword>
<evidence type="ECO:0000256" key="16">
    <source>
        <dbReference type="SAM" id="MobiDB-lite"/>
    </source>
</evidence>
<evidence type="ECO:0000259" key="18">
    <source>
        <dbReference type="PROSITE" id="PS50969"/>
    </source>
</evidence>
<gene>
    <name evidence="19" type="ORF">RIF29_09566</name>
</gene>
<feature type="domain" description="BRCT" evidence="17">
    <location>
        <begin position="354"/>
        <end position="442"/>
    </location>
</feature>
<keyword evidence="8" id="KW-0694">RNA-binding</keyword>
<comment type="catalytic activity">
    <reaction evidence="13 15">
        <text>O-phospho-L-threonyl-[protein] + H2O = L-threonyl-[protein] + phosphate</text>
        <dbReference type="Rhea" id="RHEA:47004"/>
        <dbReference type="Rhea" id="RHEA-COMP:11060"/>
        <dbReference type="Rhea" id="RHEA-COMP:11605"/>
        <dbReference type="ChEBI" id="CHEBI:15377"/>
        <dbReference type="ChEBI" id="CHEBI:30013"/>
        <dbReference type="ChEBI" id="CHEBI:43474"/>
        <dbReference type="ChEBI" id="CHEBI:61977"/>
        <dbReference type="EC" id="3.1.3.16"/>
    </reaction>
</comment>
<evidence type="ECO:0000256" key="10">
    <source>
        <dbReference type="ARBA" id="ARBA00023163"/>
    </source>
</evidence>
<dbReference type="GO" id="GO:0003723">
    <property type="term" value="F:RNA binding"/>
    <property type="evidence" value="ECO:0007669"/>
    <property type="project" value="UniProtKB-KW"/>
</dbReference>
<dbReference type="Pfam" id="PF00533">
    <property type="entry name" value="BRCT"/>
    <property type="match status" value="1"/>
</dbReference>
<dbReference type="Gene3D" id="3.40.50.1000">
    <property type="entry name" value="HAD superfamily/HAD-like"/>
    <property type="match status" value="1"/>
</dbReference>
<dbReference type="PANTHER" id="PTHR23081">
    <property type="entry name" value="RNA POLYMERASE II CTD PHOSPHATASE"/>
    <property type="match status" value="1"/>
</dbReference>
<keyword evidence="5" id="KW-0678">Repressor</keyword>
<dbReference type="InterPro" id="IPR036412">
    <property type="entry name" value="HAD-like_sf"/>
</dbReference>
<feature type="region of interest" description="Disordered" evidence="16">
    <location>
        <begin position="25"/>
        <end position="51"/>
    </location>
</feature>
<dbReference type="GO" id="GO:0005634">
    <property type="term" value="C:nucleus"/>
    <property type="evidence" value="ECO:0007669"/>
    <property type="project" value="UniProtKB-SubCell"/>
</dbReference>
<organism evidence="19 20">
    <name type="scientific">Crotalaria pallida</name>
    <name type="common">Smooth rattlebox</name>
    <name type="synonym">Crotalaria striata</name>
    <dbReference type="NCBI Taxonomy" id="3830"/>
    <lineage>
        <taxon>Eukaryota</taxon>
        <taxon>Viridiplantae</taxon>
        <taxon>Streptophyta</taxon>
        <taxon>Embryophyta</taxon>
        <taxon>Tracheophyta</taxon>
        <taxon>Spermatophyta</taxon>
        <taxon>Magnoliopsida</taxon>
        <taxon>eudicotyledons</taxon>
        <taxon>Gunneridae</taxon>
        <taxon>Pentapetalae</taxon>
        <taxon>rosids</taxon>
        <taxon>fabids</taxon>
        <taxon>Fabales</taxon>
        <taxon>Fabaceae</taxon>
        <taxon>Papilionoideae</taxon>
        <taxon>50 kb inversion clade</taxon>
        <taxon>genistoids sensu lato</taxon>
        <taxon>core genistoids</taxon>
        <taxon>Crotalarieae</taxon>
        <taxon>Crotalaria</taxon>
    </lineage>
</organism>
<evidence type="ECO:0000256" key="8">
    <source>
        <dbReference type="ARBA" id="ARBA00022884"/>
    </source>
</evidence>
<evidence type="ECO:0000256" key="11">
    <source>
        <dbReference type="ARBA" id="ARBA00023242"/>
    </source>
</evidence>
<dbReference type="SUPFAM" id="SSF52113">
    <property type="entry name" value="BRCT domain"/>
    <property type="match status" value="1"/>
</dbReference>
<comment type="cofactor">
    <cofactor evidence="2">
        <name>Co(2+)</name>
        <dbReference type="ChEBI" id="CHEBI:48828"/>
    </cofactor>
</comment>
<evidence type="ECO:0000256" key="14">
    <source>
        <dbReference type="ARBA" id="ARBA00063107"/>
    </source>
</evidence>
<dbReference type="SMART" id="SM00577">
    <property type="entry name" value="CPDc"/>
    <property type="match status" value="1"/>
</dbReference>
<evidence type="ECO:0000256" key="15">
    <source>
        <dbReference type="RuleBase" id="RU366066"/>
    </source>
</evidence>
<dbReference type="PANTHER" id="PTHR23081:SF36">
    <property type="entry name" value="RNA POLYMERASE II SUBUNIT A C-TERMINAL DOMAIN PHOSPHATASE"/>
    <property type="match status" value="1"/>
</dbReference>
<evidence type="ECO:0000256" key="2">
    <source>
        <dbReference type="ARBA" id="ARBA00001941"/>
    </source>
</evidence>
<keyword evidence="11 15" id="KW-0539">Nucleus</keyword>
<dbReference type="PROSITE" id="PS50172">
    <property type="entry name" value="BRCT"/>
    <property type="match status" value="1"/>
</dbReference>
<comment type="caution">
    <text evidence="19">The sequence shown here is derived from an EMBL/GenBank/DDBJ whole genome shotgun (WGS) entry which is preliminary data.</text>
</comment>
<evidence type="ECO:0000256" key="13">
    <source>
        <dbReference type="ARBA" id="ARBA00048336"/>
    </source>
</evidence>
<dbReference type="GO" id="GO:0046872">
    <property type="term" value="F:metal ion binding"/>
    <property type="evidence" value="ECO:0007669"/>
    <property type="project" value="UniProtKB-KW"/>
</dbReference>
<evidence type="ECO:0000256" key="12">
    <source>
        <dbReference type="ARBA" id="ARBA00047761"/>
    </source>
</evidence>
<comment type="subcellular location">
    <subcellularLocation>
        <location evidence="4 15">Nucleus</location>
    </subcellularLocation>
</comment>
<reference evidence="19 20" key="1">
    <citation type="submission" date="2024-01" db="EMBL/GenBank/DDBJ databases">
        <title>The genomes of 5 underutilized Papilionoideae crops provide insights into root nodulation and disease resistanc.</title>
        <authorList>
            <person name="Yuan L."/>
        </authorList>
    </citation>
    <scope>NUCLEOTIDE SEQUENCE [LARGE SCALE GENOMIC DNA]</scope>
    <source>
        <strain evidence="19">ZHUSHIDOU_FW_LH</strain>
        <tissue evidence="19">Leaf</tissue>
    </source>
</reference>
<evidence type="ECO:0000256" key="7">
    <source>
        <dbReference type="ARBA" id="ARBA00022801"/>
    </source>
</evidence>
<comment type="cofactor">
    <cofactor evidence="3">
        <name>Mg(2+)</name>
        <dbReference type="ChEBI" id="CHEBI:18420"/>
    </cofactor>
</comment>
<feature type="region of interest" description="Disordered" evidence="16">
    <location>
        <begin position="1"/>
        <end position="20"/>
    </location>
</feature>
<evidence type="ECO:0000313" key="19">
    <source>
        <dbReference type="EMBL" id="KAK7281508.1"/>
    </source>
</evidence>
<keyword evidence="9" id="KW-0805">Transcription regulation</keyword>
<evidence type="ECO:0000313" key="20">
    <source>
        <dbReference type="Proteomes" id="UP001372338"/>
    </source>
</evidence>
<keyword evidence="20" id="KW-1185">Reference proteome</keyword>
<dbReference type="InterPro" id="IPR036420">
    <property type="entry name" value="BRCT_dom_sf"/>
</dbReference>
<sequence>MAQMSLATDSPSSVHSSSSDDFAAFLDGTLDGNSSSDREEEIENDAESARVKRHKVESIKEIEASTSKGPVQKNLVVAEESLKVDICTHPGSFGNMCICCGQKLDGESGVTFGYIHKGLRLHDQEISRLRNTDMKDLLCHKKLYLVLDLDHTLLNSTLLMDLNSEEVHLNTQTDSLKDVSKGSLFKLEYMHMMTKLRPFVRTFLKEASKMFEMYIYTMGDRPYALEMAKLLDPGGEYFTSKVISRDDGTQKHQKGLDVLLGQESAVLILDDTENAWMKHKDNLILMERYHFFASSCRQFGFNCKSLAESKSDESEADGALAKILKVLKRVHHTFFDEHQEDLVDRDVRQVLKTIRSEVLSGCVLVFSRIVHSALPALQKMAEQLGAICLTELDPSVTHVVATDVGTEKSRWAVKEHKFLVHPRWIEATNYFWQKQPEEDFFVKKKE</sequence>
<dbReference type="InterPro" id="IPR001357">
    <property type="entry name" value="BRCT_dom"/>
</dbReference>
<dbReference type="Pfam" id="PF03031">
    <property type="entry name" value="NIF"/>
    <property type="match status" value="1"/>
</dbReference>
<dbReference type="EMBL" id="JAYWIO010000002">
    <property type="protein sequence ID" value="KAK7281508.1"/>
    <property type="molecule type" value="Genomic_DNA"/>
</dbReference>
<evidence type="ECO:0000256" key="6">
    <source>
        <dbReference type="ARBA" id="ARBA00022723"/>
    </source>
</evidence>
<dbReference type="GO" id="GO:0009651">
    <property type="term" value="P:response to salt stress"/>
    <property type="evidence" value="ECO:0007669"/>
    <property type="project" value="UniProtKB-ARBA"/>
</dbReference>
<dbReference type="Gene3D" id="3.40.50.10190">
    <property type="entry name" value="BRCT domain"/>
    <property type="match status" value="1"/>
</dbReference>
<dbReference type="PROSITE" id="PS50969">
    <property type="entry name" value="FCP1"/>
    <property type="match status" value="1"/>
</dbReference>
<dbReference type="GO" id="GO:0008420">
    <property type="term" value="F:RNA polymerase II CTD heptapeptide repeat phosphatase activity"/>
    <property type="evidence" value="ECO:0007669"/>
    <property type="project" value="UniProtKB-UniRule"/>
</dbReference>
<dbReference type="SUPFAM" id="SSF56784">
    <property type="entry name" value="HAD-like"/>
    <property type="match status" value="1"/>
</dbReference>
<dbReference type="FunFam" id="3.40.50.1000:FF:000125">
    <property type="entry name" value="RNA polymerase II C-terminal domain phosphatase-like 4"/>
    <property type="match status" value="1"/>
</dbReference>
<keyword evidence="6" id="KW-0479">Metal-binding</keyword>
<dbReference type="InterPro" id="IPR039189">
    <property type="entry name" value="Fcp1"/>
</dbReference>
<comment type="subunit">
    <text evidence="14">Interacts with RAP74.</text>
</comment>
<dbReference type="CDD" id="cd07521">
    <property type="entry name" value="HAD_FCP1-like"/>
    <property type="match status" value="1"/>
</dbReference>
<feature type="domain" description="FCP1 homology" evidence="18">
    <location>
        <begin position="138"/>
        <end position="310"/>
    </location>
</feature>
<evidence type="ECO:0000256" key="3">
    <source>
        <dbReference type="ARBA" id="ARBA00001946"/>
    </source>
</evidence>
<dbReference type="NCBIfam" id="TIGR02250">
    <property type="entry name" value="FCP1_euk"/>
    <property type="match status" value="1"/>
</dbReference>
<dbReference type="AlphaFoldDB" id="A0AAN9FZM4"/>
<comment type="cofactor">
    <cofactor evidence="1">
        <name>Mn(2+)</name>
        <dbReference type="ChEBI" id="CHEBI:29035"/>
    </cofactor>
</comment>
<dbReference type="Proteomes" id="UP001372338">
    <property type="component" value="Unassembled WGS sequence"/>
</dbReference>
<name>A0AAN9FZM4_CROPI</name>
<dbReference type="CDD" id="cd17729">
    <property type="entry name" value="BRCT_CTDP1"/>
    <property type="match status" value="1"/>
</dbReference>
<comment type="catalytic activity">
    <reaction evidence="12 15">
        <text>O-phospho-L-seryl-[protein] + H2O = L-seryl-[protein] + phosphate</text>
        <dbReference type="Rhea" id="RHEA:20629"/>
        <dbReference type="Rhea" id="RHEA-COMP:9863"/>
        <dbReference type="Rhea" id="RHEA-COMP:11604"/>
        <dbReference type="ChEBI" id="CHEBI:15377"/>
        <dbReference type="ChEBI" id="CHEBI:29999"/>
        <dbReference type="ChEBI" id="CHEBI:43474"/>
        <dbReference type="ChEBI" id="CHEBI:83421"/>
        <dbReference type="EC" id="3.1.3.16"/>
    </reaction>
</comment>
<proteinExistence type="predicted"/>
<evidence type="ECO:0000256" key="9">
    <source>
        <dbReference type="ARBA" id="ARBA00023015"/>
    </source>
</evidence>
<evidence type="ECO:0000256" key="1">
    <source>
        <dbReference type="ARBA" id="ARBA00001936"/>
    </source>
</evidence>